<evidence type="ECO:0000256" key="9">
    <source>
        <dbReference type="SAM" id="SignalP"/>
    </source>
</evidence>
<evidence type="ECO:0000256" key="6">
    <source>
        <dbReference type="ARBA" id="ARBA00023136"/>
    </source>
</evidence>
<protein>
    <recommendedName>
        <fullName evidence="12">Transporter</fullName>
    </recommendedName>
</protein>
<evidence type="ECO:0000313" key="11">
    <source>
        <dbReference type="Proteomes" id="UP000245370"/>
    </source>
</evidence>
<dbReference type="OrthoDB" id="367883at2"/>
<organism evidence="10 11">
    <name type="scientific">Brumimicrobium oceani</name>
    <dbReference type="NCBI Taxonomy" id="2100725"/>
    <lineage>
        <taxon>Bacteria</taxon>
        <taxon>Pseudomonadati</taxon>
        <taxon>Bacteroidota</taxon>
        <taxon>Flavobacteriia</taxon>
        <taxon>Flavobacteriales</taxon>
        <taxon>Crocinitomicaceae</taxon>
        <taxon>Brumimicrobium</taxon>
    </lineage>
</organism>
<name>A0A2U2XAZ7_9FLAO</name>
<accession>A0A2U2XAZ7</accession>
<keyword evidence="5" id="KW-0812">Transmembrane</keyword>
<keyword evidence="6" id="KW-0472">Membrane</keyword>
<dbReference type="Proteomes" id="UP000245370">
    <property type="component" value="Unassembled WGS sequence"/>
</dbReference>
<evidence type="ECO:0008006" key="12">
    <source>
        <dbReference type="Google" id="ProtNLM"/>
    </source>
</evidence>
<gene>
    <name evidence="10" type="ORF">DIT68_11435</name>
</gene>
<evidence type="ECO:0000313" key="10">
    <source>
        <dbReference type="EMBL" id="PWH84979.1"/>
    </source>
</evidence>
<dbReference type="Gene3D" id="1.20.1600.10">
    <property type="entry name" value="Outer membrane efflux proteins (OEP)"/>
    <property type="match status" value="1"/>
</dbReference>
<evidence type="ECO:0000256" key="3">
    <source>
        <dbReference type="ARBA" id="ARBA00022448"/>
    </source>
</evidence>
<dbReference type="EMBL" id="QFRJ01000009">
    <property type="protein sequence ID" value="PWH84979.1"/>
    <property type="molecule type" value="Genomic_DNA"/>
</dbReference>
<dbReference type="GO" id="GO:0015562">
    <property type="term" value="F:efflux transmembrane transporter activity"/>
    <property type="evidence" value="ECO:0007669"/>
    <property type="project" value="InterPro"/>
</dbReference>
<feature type="signal peptide" evidence="9">
    <location>
        <begin position="1"/>
        <end position="21"/>
    </location>
</feature>
<evidence type="ECO:0000256" key="4">
    <source>
        <dbReference type="ARBA" id="ARBA00022452"/>
    </source>
</evidence>
<keyword evidence="3" id="KW-0813">Transport</keyword>
<sequence>MNRISTFMITVVLLISQSAFSQEFTLFEAQSYALENAEQIKRSELDLESAEKQVVETRAIGLPQINGEVNYQQLINLPTQVLDGALMGQPGQDVEISFGQEFGANAGISANQLIFNGSYIIALQVSKFYTEFVATSIKKSQQDVLSNVTQAYQMALVSARNKRFVDTLVDVTEKLINKQRELYDVGFITQEEVDQTEFSLLSARANQVAAATTYENALVMLKMTMSYPMDSEITLTEDLDKLLLDQQLDLSGSYEDNLELDILKKQRMISEYDLKNVKMGNYPQLSAFFQHQYDAFRSEFNFFRTDEKWFDQTVWGVKLTVPIFAGGERWAKIQKAKIAVMQDDLTIKEYQRSLSGQEIQIKNELRSARTNLELQKQNVTLARKIHDNSMIMAEIGKENSIMVTQKYNQLVQAQTSYVSAMVEVFNKKLELDKLYNKLIRK</sequence>
<comment type="caution">
    <text evidence="10">The sequence shown here is derived from an EMBL/GenBank/DDBJ whole genome shotgun (WGS) entry which is preliminary data.</text>
</comment>
<evidence type="ECO:0000256" key="2">
    <source>
        <dbReference type="ARBA" id="ARBA00007613"/>
    </source>
</evidence>
<keyword evidence="11" id="KW-1185">Reference proteome</keyword>
<dbReference type="Pfam" id="PF02321">
    <property type="entry name" value="OEP"/>
    <property type="match status" value="2"/>
</dbReference>
<dbReference type="GO" id="GO:0009279">
    <property type="term" value="C:cell outer membrane"/>
    <property type="evidence" value="ECO:0007669"/>
    <property type="project" value="UniProtKB-SubCell"/>
</dbReference>
<dbReference type="InterPro" id="IPR003423">
    <property type="entry name" value="OMP_efflux"/>
</dbReference>
<dbReference type="PANTHER" id="PTHR30026:SF20">
    <property type="entry name" value="OUTER MEMBRANE PROTEIN TOLC"/>
    <property type="match status" value="1"/>
</dbReference>
<comment type="subcellular location">
    <subcellularLocation>
        <location evidence="1">Cell outer membrane</location>
    </subcellularLocation>
</comment>
<feature type="coiled-coil region" evidence="8">
    <location>
        <begin position="33"/>
        <end position="60"/>
    </location>
</feature>
<evidence type="ECO:0000256" key="7">
    <source>
        <dbReference type="ARBA" id="ARBA00023237"/>
    </source>
</evidence>
<dbReference type="GO" id="GO:1990281">
    <property type="term" value="C:efflux pump complex"/>
    <property type="evidence" value="ECO:0007669"/>
    <property type="project" value="TreeGrafter"/>
</dbReference>
<keyword evidence="9" id="KW-0732">Signal</keyword>
<feature type="chain" id="PRO_5015588001" description="Transporter" evidence="9">
    <location>
        <begin position="22"/>
        <end position="441"/>
    </location>
</feature>
<proteinExistence type="inferred from homology"/>
<keyword evidence="8" id="KW-0175">Coiled coil</keyword>
<evidence type="ECO:0000256" key="8">
    <source>
        <dbReference type="SAM" id="Coils"/>
    </source>
</evidence>
<evidence type="ECO:0000256" key="1">
    <source>
        <dbReference type="ARBA" id="ARBA00004442"/>
    </source>
</evidence>
<dbReference type="PANTHER" id="PTHR30026">
    <property type="entry name" value="OUTER MEMBRANE PROTEIN TOLC"/>
    <property type="match status" value="1"/>
</dbReference>
<dbReference type="RefSeq" id="WP_109359942.1">
    <property type="nucleotide sequence ID" value="NZ_QFRJ01000009.1"/>
</dbReference>
<comment type="similarity">
    <text evidence="2">Belongs to the outer membrane factor (OMF) (TC 1.B.17) family.</text>
</comment>
<evidence type="ECO:0000256" key="5">
    <source>
        <dbReference type="ARBA" id="ARBA00022692"/>
    </source>
</evidence>
<reference evidence="10 11" key="2">
    <citation type="submission" date="2018-05" db="EMBL/GenBank/DDBJ databases">
        <authorList>
            <person name="Lanie J.A."/>
            <person name="Ng W.-L."/>
            <person name="Kazmierczak K.M."/>
            <person name="Andrzejewski T.M."/>
            <person name="Davidsen T.M."/>
            <person name="Wayne K.J."/>
            <person name="Tettelin H."/>
            <person name="Glass J.I."/>
            <person name="Rusch D."/>
            <person name="Podicherti R."/>
            <person name="Tsui H.-C.T."/>
            <person name="Winkler M.E."/>
        </authorList>
    </citation>
    <scope>NUCLEOTIDE SEQUENCE [LARGE SCALE GENOMIC DNA]</scope>
    <source>
        <strain evidence="10 11">C305</strain>
    </source>
</reference>
<dbReference type="GO" id="GO:0015288">
    <property type="term" value="F:porin activity"/>
    <property type="evidence" value="ECO:0007669"/>
    <property type="project" value="TreeGrafter"/>
</dbReference>
<keyword evidence="4" id="KW-1134">Transmembrane beta strand</keyword>
<dbReference type="InterPro" id="IPR051906">
    <property type="entry name" value="TolC-like"/>
</dbReference>
<dbReference type="AlphaFoldDB" id="A0A2U2XAZ7"/>
<reference evidence="10 11" key="1">
    <citation type="submission" date="2018-05" db="EMBL/GenBank/DDBJ databases">
        <title>Brumimicrobium oceani sp. nov., isolated from coastal sediment.</title>
        <authorList>
            <person name="Kou Y."/>
        </authorList>
    </citation>
    <scope>NUCLEOTIDE SEQUENCE [LARGE SCALE GENOMIC DNA]</scope>
    <source>
        <strain evidence="10 11">C305</strain>
    </source>
</reference>
<keyword evidence="7" id="KW-0998">Cell outer membrane</keyword>
<dbReference type="SUPFAM" id="SSF56954">
    <property type="entry name" value="Outer membrane efflux proteins (OEP)"/>
    <property type="match status" value="1"/>
</dbReference>